<evidence type="ECO:0000256" key="2">
    <source>
        <dbReference type="ARBA" id="ARBA00006020"/>
    </source>
</evidence>
<dbReference type="InterPro" id="IPR008381">
    <property type="entry name" value="SDHAF3/Sdh7"/>
</dbReference>
<comment type="subcellular location">
    <subcellularLocation>
        <location evidence="1 6">Mitochondrion matrix</location>
    </subcellularLocation>
</comment>
<dbReference type="Pfam" id="PF13233">
    <property type="entry name" value="Complex1_LYR_2"/>
    <property type="match status" value="1"/>
</dbReference>
<reference evidence="7 8" key="1">
    <citation type="journal article" date="2017" name="Curr. Biol.">
        <title>Genome architecture and evolution of a unichromosomal asexual nematode.</title>
        <authorList>
            <person name="Fradin H."/>
            <person name="Zegar C."/>
            <person name="Gutwein M."/>
            <person name="Lucas J."/>
            <person name="Kovtun M."/>
            <person name="Corcoran D."/>
            <person name="Baugh L.R."/>
            <person name="Kiontke K."/>
            <person name="Gunsalus K."/>
            <person name="Fitch D.H."/>
            <person name="Piano F."/>
        </authorList>
    </citation>
    <scope>NUCLEOTIDE SEQUENCE [LARGE SCALE GENOMIC DNA]</scope>
    <source>
        <strain evidence="7">PF1309</strain>
    </source>
</reference>
<evidence type="ECO:0000313" key="7">
    <source>
        <dbReference type="EMBL" id="PAV88256.1"/>
    </source>
</evidence>
<dbReference type="STRING" id="2018661.A0A2A2LPU7"/>
<evidence type="ECO:0000256" key="1">
    <source>
        <dbReference type="ARBA" id="ARBA00004305"/>
    </source>
</evidence>
<dbReference type="PANTHER" id="PTHR13137:SF6">
    <property type="entry name" value="SUCCINATE DEHYDROGENASE ASSEMBLY FACTOR 3, MITOCHONDRIAL"/>
    <property type="match status" value="1"/>
</dbReference>
<evidence type="ECO:0000313" key="8">
    <source>
        <dbReference type="Proteomes" id="UP000218231"/>
    </source>
</evidence>
<evidence type="ECO:0000256" key="6">
    <source>
        <dbReference type="RuleBase" id="RU368039"/>
    </source>
</evidence>
<proteinExistence type="inferred from homology"/>
<keyword evidence="5 6" id="KW-0143">Chaperone</keyword>
<keyword evidence="3" id="KW-0809">Transit peptide</keyword>
<comment type="function">
    <text evidence="6">Plays an essential role in the assembly of succinate dehydrogenase (SDH), an enzyme complex (also referred to as respiratory complex II) that is a component of both the tricarboxylic acid (TCA) cycle and the mitochondrial electron transport chain, and which couples the oxidation of succinate to fumarate with the reduction of ubiquinone (coenzyme Q) to ubiquinol. Promotes maturation of the iron-sulfur protein subunit of the SDH catalytic dimer, protecting it from the deleterious effects of oxidants. May act together with SDHAF1.</text>
</comment>
<dbReference type="GO" id="GO:0006105">
    <property type="term" value="P:succinate metabolic process"/>
    <property type="evidence" value="ECO:0007669"/>
    <property type="project" value="TreeGrafter"/>
</dbReference>
<evidence type="ECO:0000256" key="4">
    <source>
        <dbReference type="ARBA" id="ARBA00023128"/>
    </source>
</evidence>
<dbReference type="OrthoDB" id="278329at2759"/>
<keyword evidence="8" id="KW-1185">Reference proteome</keyword>
<evidence type="ECO:0000256" key="5">
    <source>
        <dbReference type="ARBA" id="ARBA00023186"/>
    </source>
</evidence>
<evidence type="ECO:0000256" key="3">
    <source>
        <dbReference type="ARBA" id="ARBA00022946"/>
    </source>
</evidence>
<dbReference type="EMBL" id="LIAE01006522">
    <property type="protein sequence ID" value="PAV88256.1"/>
    <property type="molecule type" value="Genomic_DNA"/>
</dbReference>
<dbReference type="GO" id="GO:0005758">
    <property type="term" value="C:mitochondrial intermembrane space"/>
    <property type="evidence" value="ECO:0007669"/>
    <property type="project" value="TreeGrafter"/>
</dbReference>
<dbReference type="CDD" id="cd20270">
    <property type="entry name" value="Complex1_LYR_SDHAF3_LYRM10"/>
    <property type="match status" value="1"/>
</dbReference>
<gene>
    <name evidence="7" type="ORF">WR25_13126</name>
</gene>
<dbReference type="GO" id="GO:0034553">
    <property type="term" value="P:mitochondrial respiratory chain complex II assembly"/>
    <property type="evidence" value="ECO:0007669"/>
    <property type="project" value="UniProtKB-UniRule"/>
</dbReference>
<keyword evidence="4 6" id="KW-0496">Mitochondrion</keyword>
<protein>
    <recommendedName>
        <fullName evidence="6">Succinate dehydrogenase assembly factor 3</fullName>
        <shortName evidence="6">SDH assembly factor 3</shortName>
        <shortName evidence="6">SDHAF3</shortName>
    </recommendedName>
</protein>
<comment type="caution">
    <text evidence="7">The sequence shown here is derived from an EMBL/GenBank/DDBJ whole genome shotgun (WGS) entry which is preliminary data.</text>
</comment>
<dbReference type="GO" id="GO:0005759">
    <property type="term" value="C:mitochondrial matrix"/>
    <property type="evidence" value="ECO:0007669"/>
    <property type="project" value="UniProtKB-SubCell"/>
</dbReference>
<dbReference type="AlphaFoldDB" id="A0A2A2LPU7"/>
<name>A0A2A2LPU7_9BILA</name>
<comment type="similarity">
    <text evidence="2 6">Belongs to the complex I LYR family. SDHAF3 subfamily.</text>
</comment>
<organism evidence="7 8">
    <name type="scientific">Diploscapter pachys</name>
    <dbReference type="NCBI Taxonomy" id="2018661"/>
    <lineage>
        <taxon>Eukaryota</taxon>
        <taxon>Metazoa</taxon>
        <taxon>Ecdysozoa</taxon>
        <taxon>Nematoda</taxon>
        <taxon>Chromadorea</taxon>
        <taxon>Rhabditida</taxon>
        <taxon>Rhabditina</taxon>
        <taxon>Rhabditomorpha</taxon>
        <taxon>Rhabditoidea</taxon>
        <taxon>Rhabditidae</taxon>
        <taxon>Diploscapter</taxon>
    </lineage>
</organism>
<comment type="subunit">
    <text evidence="6">Interacts with the iron-sulfur protein subunit within the SDH catalytic dimer.</text>
</comment>
<dbReference type="Proteomes" id="UP000218231">
    <property type="component" value="Unassembled WGS sequence"/>
</dbReference>
<accession>A0A2A2LPU7</accession>
<dbReference type="PANTHER" id="PTHR13137">
    <property type="entry name" value="DC11 ACN9 HOMOLOG"/>
    <property type="match status" value="1"/>
</dbReference>
<sequence length="136" mass="15844">MAGRTVLQAAEAIERFPLLLYKRILRLHYALPKEARLMGDTYVRDEFRRHKNVEPAQALVFLKEWASYCHTLSKQLSVKGIVNKTPIGQDFSSEFIDNFSEEQLHQLLELRVEAERYLGRNEIAKLLENSNSPEQK</sequence>